<comment type="subcellular location">
    <subcellularLocation>
        <location evidence="1">Cytoplasm</location>
        <location evidence="1">Cytoskeleton</location>
    </subcellularLocation>
</comment>
<evidence type="ECO:0000313" key="8">
    <source>
        <dbReference type="RefSeq" id="XP_008274495.1"/>
    </source>
</evidence>
<feature type="compositionally biased region" description="Low complexity" evidence="6">
    <location>
        <begin position="354"/>
        <end position="370"/>
    </location>
</feature>
<dbReference type="Pfam" id="PF05672">
    <property type="entry name" value="MAP7"/>
    <property type="match status" value="1"/>
</dbReference>
<feature type="compositionally biased region" description="Basic and acidic residues" evidence="6">
    <location>
        <begin position="473"/>
        <end position="483"/>
    </location>
</feature>
<dbReference type="GO" id="GO:0015630">
    <property type="term" value="C:microtubule cytoskeleton"/>
    <property type="evidence" value="ECO:0007669"/>
    <property type="project" value="InterPro"/>
</dbReference>
<feature type="region of interest" description="Disordered" evidence="6">
    <location>
        <begin position="87"/>
        <end position="114"/>
    </location>
</feature>
<dbReference type="GO" id="GO:0000226">
    <property type="term" value="P:microtubule cytoskeleton organization"/>
    <property type="evidence" value="ECO:0007669"/>
    <property type="project" value="InterPro"/>
</dbReference>
<feature type="compositionally biased region" description="Polar residues" evidence="6">
    <location>
        <begin position="568"/>
        <end position="581"/>
    </location>
</feature>
<evidence type="ECO:0000256" key="2">
    <source>
        <dbReference type="ARBA" id="ARBA00007525"/>
    </source>
</evidence>
<evidence type="ECO:0000256" key="5">
    <source>
        <dbReference type="ARBA" id="ARBA00023212"/>
    </source>
</evidence>
<feature type="compositionally biased region" description="Basic and acidic residues" evidence="6">
    <location>
        <begin position="334"/>
        <end position="353"/>
    </location>
</feature>
<dbReference type="RefSeq" id="XP_008274495.1">
    <property type="nucleotide sequence ID" value="XM_008276273.1"/>
</dbReference>
<keyword evidence="7" id="KW-1185">Reference proteome</keyword>
<evidence type="ECO:0000256" key="4">
    <source>
        <dbReference type="ARBA" id="ARBA00023054"/>
    </source>
</evidence>
<gene>
    <name evidence="8" type="primary">map7d2a</name>
</gene>
<dbReference type="CTD" id="100005195"/>
<feature type="compositionally biased region" description="Basic and acidic residues" evidence="6">
    <location>
        <begin position="416"/>
        <end position="467"/>
    </location>
</feature>
<comment type="similarity">
    <text evidence="2">Belongs to the MAP7 family.</text>
</comment>
<keyword evidence="5" id="KW-0206">Cytoskeleton</keyword>
<feature type="compositionally biased region" description="Basic and acidic residues" evidence="6">
    <location>
        <begin position="250"/>
        <end position="277"/>
    </location>
</feature>
<protein>
    <submittedName>
        <fullName evidence="8">MAP7 domain-containing protein 2a</fullName>
    </submittedName>
</protein>
<feature type="compositionally biased region" description="Polar residues" evidence="6">
    <location>
        <begin position="278"/>
        <end position="289"/>
    </location>
</feature>
<evidence type="ECO:0000256" key="1">
    <source>
        <dbReference type="ARBA" id="ARBA00004245"/>
    </source>
</evidence>
<accession>A0A9Y4JFQ3</accession>
<feature type="compositionally biased region" description="Basic and acidic residues" evidence="6">
    <location>
        <begin position="677"/>
        <end position="686"/>
    </location>
</feature>
<feature type="region of interest" description="Disordered" evidence="6">
    <location>
        <begin position="552"/>
        <end position="701"/>
    </location>
</feature>
<feature type="compositionally biased region" description="Basic and acidic residues" evidence="6">
    <location>
        <begin position="371"/>
        <end position="408"/>
    </location>
</feature>
<proteinExistence type="inferred from homology"/>
<evidence type="ECO:0000256" key="6">
    <source>
        <dbReference type="SAM" id="MobiDB-lite"/>
    </source>
</evidence>
<dbReference type="PANTHER" id="PTHR15073:SF3">
    <property type="entry name" value="MAP7 DOMAIN-CONTAINING PROTEIN 2"/>
    <property type="match status" value="1"/>
</dbReference>
<keyword evidence="4" id="KW-0175">Coiled coil</keyword>
<organism evidence="7 8">
    <name type="scientific">Stegastes partitus</name>
    <name type="common">bicolor damselfish</name>
    <dbReference type="NCBI Taxonomy" id="144197"/>
    <lineage>
        <taxon>Eukaryota</taxon>
        <taxon>Metazoa</taxon>
        <taxon>Chordata</taxon>
        <taxon>Craniata</taxon>
        <taxon>Vertebrata</taxon>
        <taxon>Euteleostomi</taxon>
        <taxon>Actinopterygii</taxon>
        <taxon>Neopterygii</taxon>
        <taxon>Teleostei</taxon>
        <taxon>Neoteleostei</taxon>
        <taxon>Acanthomorphata</taxon>
        <taxon>Ovalentaria</taxon>
        <taxon>Pomacentridae</taxon>
        <taxon>Stegastes</taxon>
    </lineage>
</organism>
<evidence type="ECO:0000313" key="7">
    <source>
        <dbReference type="Proteomes" id="UP000694891"/>
    </source>
</evidence>
<keyword evidence="3" id="KW-0963">Cytoplasm</keyword>
<dbReference type="AlphaFoldDB" id="A0A9Y4JFQ3"/>
<name>A0A9Y4JFQ3_9TELE</name>
<feature type="compositionally biased region" description="Polar residues" evidence="6">
    <location>
        <begin position="625"/>
        <end position="643"/>
    </location>
</feature>
<feature type="compositionally biased region" description="Polar residues" evidence="6">
    <location>
        <begin position="216"/>
        <end position="249"/>
    </location>
</feature>
<feature type="compositionally biased region" description="Basic and acidic residues" evidence="6">
    <location>
        <begin position="498"/>
        <end position="525"/>
    </location>
</feature>
<dbReference type="Proteomes" id="UP000694891">
    <property type="component" value="Unplaced"/>
</dbReference>
<feature type="region of interest" description="Disordered" evidence="6">
    <location>
        <begin position="1"/>
        <end position="26"/>
    </location>
</feature>
<feature type="compositionally biased region" description="Basic and acidic residues" evidence="6">
    <location>
        <begin position="555"/>
        <end position="564"/>
    </location>
</feature>
<feature type="compositionally biased region" description="Basic and acidic residues" evidence="6">
    <location>
        <begin position="304"/>
        <end position="327"/>
    </location>
</feature>
<feature type="region of interest" description="Disordered" evidence="6">
    <location>
        <begin position="131"/>
        <end position="533"/>
    </location>
</feature>
<feature type="compositionally biased region" description="Basic and acidic residues" evidence="6">
    <location>
        <begin position="589"/>
        <end position="612"/>
    </location>
</feature>
<reference evidence="8" key="1">
    <citation type="submission" date="2025-08" db="UniProtKB">
        <authorList>
            <consortium name="RefSeq"/>
        </authorList>
    </citation>
    <scope>IDENTIFICATION</scope>
</reference>
<dbReference type="InterPro" id="IPR008604">
    <property type="entry name" value="MAP7_fam"/>
</dbReference>
<evidence type="ECO:0000256" key="3">
    <source>
        <dbReference type="ARBA" id="ARBA00022490"/>
    </source>
</evidence>
<dbReference type="InterPro" id="IPR051483">
    <property type="entry name" value="MAP7_domain-containing"/>
</dbReference>
<dbReference type="PANTHER" id="PTHR15073">
    <property type="entry name" value="MICROTUBULE-ASSOCIATED PROTEIN"/>
    <property type="match status" value="1"/>
</dbReference>
<sequence>MVIPAPSNSEKKPHMNGHASPSHLAANVSNNHGVLEGYMKTDDRMRLAKERREERERSLAAREQLIREKERRARLQYERTVEERWRRLEEQRQKEEQRRAAVEEKRRQQLEEERERLEALMKRSLERSLQLEQRTKRWSRGCPTGAAPCSPHRSPFCSSLNPADHSRAGLHGGSQSTPNTPKKERLRRERRTASPGCGSPVRRSESPASVNKHLASPTTSKLVSRMRAQSPSSAHQYHYSPTRQRPNLTSDDRKSEEKKPEKNSELSKTETAVKKNPDVSSTNSSSQADKNVVNIDITKSQPSKGEHIDKHLKVEGTERNQSPDRKNQMSPKVDSSEKKVQNNVQDGDKKKESAACTLAGKAAAGTTNAEEATRLLAERRRQARAQKEIEEKKREQEEEERLRDEQLKKQLVQEQRQQEAKAQQVKEREKNEEDNNRLKEEEEDKQKKEQQEKELQTQMDREKEKAKVQAQEDAERQRQDRELQAQQEEEERQLRKKRIEEIMKRTRKGEADLKKEEQAEAKSAGDVKTVQTTAQVSEQAVKKVEFQVKQQVQVKTKEAVKKEAASPMDNQKSAQVKNNTHLAAPTHNVPDKRPDAKQSSEEQSSHLNKDAKACVLKQQGKETEVNVNKQHTNVKVTDQTNKGPTKPAADAKVNQREGSMMNGAVKGEGSALVSSHRTAEVSKQKSLDVTSAEGKAQGGSRVEVVRPPVTPLPVGSLPIIKLEPLDVKRTGSGDEVQSMEVSPASREELISIPEFSPINEMQHSGMSNTRALEDLIDLTGSATYPKLSSDSNIGDCNKNLIEGVVSPMSDSKLIGVSPPSSNKLSVQ</sequence>